<reference evidence="9 10" key="1">
    <citation type="submission" date="2024-05" db="EMBL/GenBank/DDBJ databases">
        <title>Culex pipiens pipiens assembly and annotation.</title>
        <authorList>
            <person name="Alout H."/>
            <person name="Durand T."/>
        </authorList>
    </citation>
    <scope>NUCLEOTIDE SEQUENCE [LARGE SCALE GENOMIC DNA]</scope>
    <source>
        <strain evidence="9">HA-2024</strain>
        <tissue evidence="9">Whole body</tissue>
    </source>
</reference>
<dbReference type="Gene3D" id="3.30.230.70">
    <property type="entry name" value="GHMP Kinase, N-terminal domain"/>
    <property type="match status" value="1"/>
</dbReference>
<dbReference type="AlphaFoldDB" id="A0ABD1CLP3"/>
<accession>A0ABD1CLP3</accession>
<dbReference type="InterPro" id="IPR036345">
    <property type="entry name" value="ExoRNase_PH_dom2_sf"/>
</dbReference>
<name>A0ABD1CLP3_CULPP</name>
<keyword evidence="6" id="KW-0694">RNA-binding</keyword>
<dbReference type="GO" id="GO:0003723">
    <property type="term" value="F:RNA binding"/>
    <property type="evidence" value="ECO:0007669"/>
    <property type="project" value="UniProtKB-KW"/>
</dbReference>
<sequence>MAINCSIIDDKAILVEIGNDKSWSPTRAECVFDASVIALVAALHADTAADAPWRWTAEVLEEEPPPQEALKLSSIPVTTSFAVLCGRIVADPTAEEEALATSTITITICDATLSYINKSGGEPVEQELLDQCIENAMKREKSVRALIKTMVKNKK</sequence>
<gene>
    <name evidence="9" type="ORF">pipiens_016343</name>
</gene>
<comment type="caution">
    <text evidence="9">The sequence shown here is derived from an EMBL/GenBank/DDBJ whole genome shotgun (WGS) entry which is preliminary data.</text>
</comment>
<keyword evidence="7" id="KW-0539">Nucleus</keyword>
<evidence type="ECO:0000256" key="7">
    <source>
        <dbReference type="ARBA" id="ARBA00023242"/>
    </source>
</evidence>
<dbReference type="GO" id="GO:0005730">
    <property type="term" value="C:nucleolus"/>
    <property type="evidence" value="ECO:0007669"/>
    <property type="project" value="UniProtKB-SubCell"/>
</dbReference>
<dbReference type="SUPFAM" id="SSF55666">
    <property type="entry name" value="Ribonuclease PH domain 2-like"/>
    <property type="match status" value="1"/>
</dbReference>
<dbReference type="InterPro" id="IPR015847">
    <property type="entry name" value="ExoRNase_PH_dom2"/>
</dbReference>
<evidence type="ECO:0000313" key="9">
    <source>
        <dbReference type="EMBL" id="KAL1377320.1"/>
    </source>
</evidence>
<dbReference type="GO" id="GO:0000178">
    <property type="term" value="C:exosome (RNase complex)"/>
    <property type="evidence" value="ECO:0007669"/>
    <property type="project" value="UniProtKB-KW"/>
</dbReference>
<dbReference type="EMBL" id="JBEHCU010011049">
    <property type="protein sequence ID" value="KAL1377320.1"/>
    <property type="molecule type" value="Genomic_DNA"/>
</dbReference>
<keyword evidence="4" id="KW-0698">rRNA processing</keyword>
<protein>
    <recommendedName>
        <fullName evidence="8">Exoribonuclease phosphorolytic domain-containing protein</fullName>
    </recommendedName>
</protein>
<evidence type="ECO:0000256" key="2">
    <source>
        <dbReference type="ARBA" id="ARBA00006678"/>
    </source>
</evidence>
<evidence type="ECO:0000256" key="3">
    <source>
        <dbReference type="ARBA" id="ARBA00022490"/>
    </source>
</evidence>
<evidence type="ECO:0000256" key="1">
    <source>
        <dbReference type="ARBA" id="ARBA00004604"/>
    </source>
</evidence>
<evidence type="ECO:0000313" key="10">
    <source>
        <dbReference type="Proteomes" id="UP001562425"/>
    </source>
</evidence>
<dbReference type="Proteomes" id="UP001562425">
    <property type="component" value="Unassembled WGS sequence"/>
</dbReference>
<feature type="domain" description="Exoribonuclease phosphorolytic" evidence="8">
    <location>
        <begin position="75"/>
        <end position="139"/>
    </location>
</feature>
<evidence type="ECO:0000256" key="6">
    <source>
        <dbReference type="ARBA" id="ARBA00022884"/>
    </source>
</evidence>
<evidence type="ECO:0000256" key="5">
    <source>
        <dbReference type="ARBA" id="ARBA00022835"/>
    </source>
</evidence>
<dbReference type="InterPro" id="IPR050590">
    <property type="entry name" value="Exosome_comp_Rrp42_subfam"/>
</dbReference>
<proteinExistence type="inferred from homology"/>
<keyword evidence="5" id="KW-0271">Exosome</keyword>
<dbReference type="PANTHER" id="PTHR11097">
    <property type="entry name" value="EXOSOME COMPLEX EXONUCLEASE RIBOSOMAL RNA PROCESSING PROTEIN"/>
    <property type="match status" value="1"/>
</dbReference>
<evidence type="ECO:0000256" key="4">
    <source>
        <dbReference type="ARBA" id="ARBA00022552"/>
    </source>
</evidence>
<dbReference type="InterPro" id="IPR027408">
    <property type="entry name" value="PNPase/RNase_PH_dom_sf"/>
</dbReference>
<dbReference type="PANTHER" id="PTHR11097:SF9">
    <property type="entry name" value="EXOSOME COMPLEX COMPONENT RRP43"/>
    <property type="match status" value="1"/>
</dbReference>
<comment type="similarity">
    <text evidence="2">Belongs to the RNase PH family.</text>
</comment>
<comment type="subcellular location">
    <subcellularLocation>
        <location evidence="1">Nucleus</location>
        <location evidence="1">Nucleolus</location>
    </subcellularLocation>
</comment>
<keyword evidence="10" id="KW-1185">Reference proteome</keyword>
<organism evidence="9 10">
    <name type="scientific">Culex pipiens pipiens</name>
    <name type="common">Northern house mosquito</name>
    <dbReference type="NCBI Taxonomy" id="38569"/>
    <lineage>
        <taxon>Eukaryota</taxon>
        <taxon>Metazoa</taxon>
        <taxon>Ecdysozoa</taxon>
        <taxon>Arthropoda</taxon>
        <taxon>Hexapoda</taxon>
        <taxon>Insecta</taxon>
        <taxon>Pterygota</taxon>
        <taxon>Neoptera</taxon>
        <taxon>Endopterygota</taxon>
        <taxon>Diptera</taxon>
        <taxon>Nematocera</taxon>
        <taxon>Culicoidea</taxon>
        <taxon>Culicidae</taxon>
        <taxon>Culicinae</taxon>
        <taxon>Culicini</taxon>
        <taxon>Culex</taxon>
        <taxon>Culex</taxon>
    </lineage>
</organism>
<dbReference type="Pfam" id="PF03725">
    <property type="entry name" value="RNase_PH_C"/>
    <property type="match status" value="1"/>
</dbReference>
<keyword evidence="3" id="KW-0963">Cytoplasm</keyword>
<dbReference type="GO" id="GO:0006364">
    <property type="term" value="P:rRNA processing"/>
    <property type="evidence" value="ECO:0007669"/>
    <property type="project" value="UniProtKB-KW"/>
</dbReference>
<evidence type="ECO:0000259" key="8">
    <source>
        <dbReference type="Pfam" id="PF03725"/>
    </source>
</evidence>